<reference evidence="1 2" key="1">
    <citation type="submission" date="2014-10" db="EMBL/GenBank/DDBJ databases">
        <title>Genome sequencing of Vitellibacter vladivostokensis KMM 3516.</title>
        <authorList>
            <person name="Thevarajoo S."/>
            <person name="Selvaratnam C."/>
            <person name="Goh K.M."/>
            <person name="Chong C.S."/>
        </authorList>
    </citation>
    <scope>NUCLEOTIDE SEQUENCE [LARGE SCALE GENOMIC DNA]</scope>
    <source>
        <strain evidence="1 2">KMM 3516</strain>
    </source>
</reference>
<evidence type="ECO:0000313" key="2">
    <source>
        <dbReference type="Proteomes" id="UP000033497"/>
    </source>
</evidence>
<proteinExistence type="predicted"/>
<sequence>MWFYVHHFNLLFDSKLYITCKAVIEETKEPINYAKIVITRIGKPWYAMWSTQEIISGNTNEIGEFTFQISESKRYYVEISKEYKKRFIGDNQTFIGFDEFEGNEVRDGE</sequence>
<comment type="caution">
    <text evidence="1">The sequence shown here is derived from an EMBL/GenBank/DDBJ whole genome shotgun (WGS) entry which is preliminary data.</text>
</comment>
<dbReference type="Proteomes" id="UP000033497">
    <property type="component" value="Unassembled WGS sequence"/>
</dbReference>
<evidence type="ECO:0008006" key="3">
    <source>
        <dbReference type="Google" id="ProtNLM"/>
    </source>
</evidence>
<accession>A0ABR5DG17</accession>
<gene>
    <name evidence="1" type="ORF">MB09_13350</name>
</gene>
<dbReference type="EMBL" id="JSVU01000009">
    <property type="protein sequence ID" value="KJJ37734.1"/>
    <property type="molecule type" value="Genomic_DNA"/>
</dbReference>
<organism evidence="1 2">
    <name type="scientific">Aequorivita vladivostokensis</name>
    <dbReference type="NCBI Taxonomy" id="171194"/>
    <lineage>
        <taxon>Bacteria</taxon>
        <taxon>Pseudomonadati</taxon>
        <taxon>Bacteroidota</taxon>
        <taxon>Flavobacteriia</taxon>
        <taxon>Flavobacteriales</taxon>
        <taxon>Flavobacteriaceae</taxon>
        <taxon>Aequorivita</taxon>
    </lineage>
</organism>
<protein>
    <recommendedName>
        <fullName evidence="3">Carboxypeptidase regulatory-like domain-containing protein</fullName>
    </recommendedName>
</protein>
<name>A0ABR5DG17_9FLAO</name>
<evidence type="ECO:0000313" key="1">
    <source>
        <dbReference type="EMBL" id="KJJ37734.1"/>
    </source>
</evidence>
<keyword evidence="2" id="KW-1185">Reference proteome</keyword>